<keyword evidence="2" id="KW-0813">Transport</keyword>
<comment type="subcellular location">
    <subcellularLocation>
        <location evidence="1">Cell inner membrane</location>
        <topology evidence="1">Multi-pass membrane protein</topology>
    </subcellularLocation>
</comment>
<dbReference type="RefSeq" id="XP_007508528.1">
    <property type="nucleotide sequence ID" value="XM_007508466.1"/>
</dbReference>
<evidence type="ECO:0000256" key="6">
    <source>
        <dbReference type="ARBA" id="ARBA00022989"/>
    </source>
</evidence>
<evidence type="ECO:0000256" key="7">
    <source>
        <dbReference type="ARBA" id="ARBA00023136"/>
    </source>
</evidence>
<dbReference type="GO" id="GO:0005886">
    <property type="term" value="C:plasma membrane"/>
    <property type="evidence" value="ECO:0007669"/>
    <property type="project" value="UniProtKB-SubCell"/>
</dbReference>
<evidence type="ECO:0000256" key="1">
    <source>
        <dbReference type="ARBA" id="ARBA00004429"/>
    </source>
</evidence>
<feature type="compositionally biased region" description="Low complexity" evidence="8">
    <location>
        <begin position="463"/>
        <end position="475"/>
    </location>
</feature>
<dbReference type="InterPro" id="IPR018227">
    <property type="entry name" value="Amino_acid_transport_2"/>
</dbReference>
<feature type="compositionally biased region" description="Low complexity" evidence="8">
    <location>
        <begin position="574"/>
        <end position="592"/>
    </location>
</feature>
<feature type="transmembrane region" description="Helical" evidence="9">
    <location>
        <begin position="781"/>
        <end position="802"/>
    </location>
</feature>
<accession>K8F5N3</accession>
<feature type="transmembrane region" description="Helical" evidence="9">
    <location>
        <begin position="228"/>
        <end position="244"/>
    </location>
</feature>
<evidence type="ECO:0000256" key="5">
    <source>
        <dbReference type="ARBA" id="ARBA00022692"/>
    </source>
</evidence>
<feature type="compositionally biased region" description="Acidic residues" evidence="8">
    <location>
        <begin position="530"/>
        <end position="543"/>
    </location>
</feature>
<feature type="transmembrane region" description="Helical" evidence="9">
    <location>
        <begin position="154"/>
        <end position="176"/>
    </location>
</feature>
<dbReference type="Gene3D" id="1.20.1740.10">
    <property type="entry name" value="Amino acid/polyamine transporter I"/>
    <property type="match status" value="1"/>
</dbReference>
<evidence type="ECO:0000256" key="4">
    <source>
        <dbReference type="ARBA" id="ARBA00022519"/>
    </source>
</evidence>
<dbReference type="EMBL" id="FO082263">
    <property type="protein sequence ID" value="CCO20145.1"/>
    <property type="molecule type" value="Genomic_DNA"/>
</dbReference>
<feature type="transmembrane region" description="Helical" evidence="9">
    <location>
        <begin position="992"/>
        <end position="1013"/>
    </location>
</feature>
<feature type="region of interest" description="Disordered" evidence="8">
    <location>
        <begin position="359"/>
        <end position="419"/>
    </location>
</feature>
<dbReference type="GeneID" id="19011277"/>
<keyword evidence="4" id="KW-0997">Cell inner membrane</keyword>
<protein>
    <submittedName>
        <fullName evidence="10">Aromatic amino acid permease</fullName>
    </submittedName>
</protein>
<proteinExistence type="predicted"/>
<feature type="transmembrane region" description="Helical" evidence="9">
    <location>
        <begin position="890"/>
        <end position="910"/>
    </location>
</feature>
<feature type="compositionally biased region" description="Basic and acidic residues" evidence="8">
    <location>
        <begin position="1"/>
        <end position="29"/>
    </location>
</feature>
<feature type="region of interest" description="Disordered" evidence="8">
    <location>
        <begin position="939"/>
        <end position="970"/>
    </location>
</feature>
<feature type="compositionally biased region" description="Polar residues" evidence="8">
    <location>
        <begin position="35"/>
        <end position="52"/>
    </location>
</feature>
<dbReference type="Pfam" id="PF03222">
    <property type="entry name" value="Trp_Tyr_perm"/>
    <property type="match status" value="1"/>
</dbReference>
<feature type="region of interest" description="Disordered" evidence="8">
    <location>
        <begin position="692"/>
        <end position="727"/>
    </location>
</feature>
<evidence type="ECO:0000313" key="10">
    <source>
        <dbReference type="EMBL" id="CCO20145.1"/>
    </source>
</evidence>
<feature type="compositionally biased region" description="Low complexity" evidence="8">
    <location>
        <begin position="404"/>
        <end position="417"/>
    </location>
</feature>
<reference evidence="10 11" key="1">
    <citation type="submission" date="2011-10" db="EMBL/GenBank/DDBJ databases">
        <authorList>
            <person name="Genoscope - CEA"/>
        </authorList>
    </citation>
    <scope>NUCLEOTIDE SEQUENCE [LARGE SCALE GENOMIC DNA]</scope>
    <source>
        <strain evidence="10 11">RCC 1105</strain>
    </source>
</reference>
<organism evidence="10 11">
    <name type="scientific">Bathycoccus prasinos</name>
    <dbReference type="NCBI Taxonomy" id="41875"/>
    <lineage>
        <taxon>Eukaryota</taxon>
        <taxon>Viridiplantae</taxon>
        <taxon>Chlorophyta</taxon>
        <taxon>Mamiellophyceae</taxon>
        <taxon>Mamiellales</taxon>
        <taxon>Bathycoccaceae</taxon>
        <taxon>Bathycoccus</taxon>
    </lineage>
</organism>
<keyword evidence="6 9" id="KW-1133">Transmembrane helix</keyword>
<dbReference type="STRING" id="41875.K8F5N3"/>
<gene>
    <name evidence="10" type="ordered locus">Bathy16g01880</name>
</gene>
<feature type="transmembrane region" description="Helical" evidence="9">
    <location>
        <begin position="271"/>
        <end position="289"/>
    </location>
</feature>
<feature type="compositionally biased region" description="Acidic residues" evidence="8">
    <location>
        <begin position="698"/>
        <end position="710"/>
    </location>
</feature>
<dbReference type="PANTHER" id="PTHR32195:SF24">
    <property type="entry name" value="TRYPTOPHAN OR TYROSINE TRANSPORTER PROTEIN"/>
    <property type="match status" value="1"/>
</dbReference>
<evidence type="ECO:0000256" key="3">
    <source>
        <dbReference type="ARBA" id="ARBA00022475"/>
    </source>
</evidence>
<feature type="region of interest" description="Disordered" evidence="8">
    <location>
        <begin position="1"/>
        <end position="62"/>
    </location>
</feature>
<evidence type="ECO:0000256" key="9">
    <source>
        <dbReference type="SAM" id="Phobius"/>
    </source>
</evidence>
<keyword evidence="11" id="KW-1185">Reference proteome</keyword>
<name>K8F5N3_9CHLO</name>
<feature type="transmembrane region" description="Helical" evidence="9">
    <location>
        <begin position="866"/>
        <end position="884"/>
    </location>
</feature>
<sequence length="1018" mass="109401">MKEPPPPLHPDEDKNESDERKNIDQKEGDVEIAAISSSSFNENTLTRNTNNHIVGEKSPSSSEDEADAFKRFLASVAILAGTAVGSGCLAIPRATAPAGVIPSSAAMTLVWVFLCFSALCIVESVEATSRKMKRADVPLHVVAEQTLGKKWAKLVGFSYVLAVNAALCSSLSKGGYILVASTLGKENGGGLNMLAGWAYCAAVWFIGVLLAIPAFVDGGKIAENVNSIATSVMVLAFCGLLTIAEERILQSSKGVVAETIAKKDWSKVLKAVPAIFQTLSFHFVVPVVCTKLHHEKRRCKLAVILGSAIPLVMTLLWNFAATFLRITPSTANVISPVVDISPSSGVATNNIAQAILDRNRNRGEESGEREDIGEGEFDLIKSTSLSPSEVEDEFNNKEKKKTKTTTTTTVTTTKTSTSALTPEEYNKIREMAREEEKRGSNEKDEIVREEVREIIDVAEDIAASAETASTRTTTTIDDESDSDNTKGKIDGGGGGGGEEQISSSGGVFGEDAEEEETTLVSPKDIIVEKDENDETVVVIEEDVDKSTSEEERDGEVFSASSSASSSSMDGGDVSNAASTSESSEASKTAPLVTEKETKKALTALAAVFEGETPKPESVVKEETPQLVQHTVKALMSDPKEAAAKSKNDAKEMLAFERALISDKSKLDEFVERGPGEEWNSALESDIDDALANLGRESSDDDGGGNDEADTDTSSPNALEEESLLDDGIHRRSKTRRRNLLWKIKIRRVFHHHRHESDDASKPAPIDPVQALLESGGTIVEVFVWLFAGSAVVTTIIGSYLSLASAFQAISYDFGYGCGVFARRSRKAFRKKSLALFSNLVTSNPFAPAIGAGSDHHSIPTKNECEYYGQFFIVVAAVAPSVIVACHGPELFYGVVKFSGGFIIPLLYLLAPAMMVRATRTGHCLTGLVDLDAYKNVVTDEDERGGKSSSTPSSSMKRNQQNPIVKASPPFGLDAPIWKERDRSMPMTWGGDLSLLALAAVSLGLVLANTYTYLVDYLL</sequence>
<dbReference type="AlphaFoldDB" id="K8F5N3"/>
<feature type="transmembrane region" description="Helical" evidence="9">
    <location>
        <begin position="196"/>
        <end position="216"/>
    </location>
</feature>
<feature type="compositionally biased region" description="Low complexity" evidence="8">
    <location>
        <begin position="558"/>
        <end position="567"/>
    </location>
</feature>
<feature type="transmembrane region" description="Helical" evidence="9">
    <location>
        <begin position="301"/>
        <end position="320"/>
    </location>
</feature>
<evidence type="ECO:0000256" key="8">
    <source>
        <dbReference type="SAM" id="MobiDB-lite"/>
    </source>
</evidence>
<feature type="transmembrane region" description="Helical" evidence="9">
    <location>
        <begin position="72"/>
        <end position="92"/>
    </location>
</feature>
<keyword evidence="5 9" id="KW-0812">Transmembrane</keyword>
<keyword evidence="7 9" id="KW-0472">Membrane</keyword>
<dbReference type="KEGG" id="bpg:Bathy16g01880"/>
<evidence type="ECO:0000313" key="11">
    <source>
        <dbReference type="Proteomes" id="UP000198341"/>
    </source>
</evidence>
<keyword evidence="3" id="KW-1003">Cell membrane</keyword>
<feature type="compositionally biased region" description="Basic and acidic residues" evidence="8">
    <location>
        <begin position="359"/>
        <end position="372"/>
    </location>
</feature>
<feature type="transmembrane region" description="Helical" evidence="9">
    <location>
        <begin position="104"/>
        <end position="125"/>
    </location>
</feature>
<dbReference type="GO" id="GO:0003333">
    <property type="term" value="P:amino acid transmembrane transport"/>
    <property type="evidence" value="ECO:0007669"/>
    <property type="project" value="InterPro"/>
</dbReference>
<dbReference type="Proteomes" id="UP000198341">
    <property type="component" value="Chromosome 16"/>
</dbReference>
<feature type="region of interest" description="Disordered" evidence="8">
    <location>
        <begin position="463"/>
        <end position="596"/>
    </location>
</feature>
<dbReference type="PANTHER" id="PTHR32195">
    <property type="entry name" value="OS07G0662800 PROTEIN"/>
    <property type="match status" value="1"/>
</dbReference>
<dbReference type="OrthoDB" id="204942at2759"/>
<evidence type="ECO:0000256" key="2">
    <source>
        <dbReference type="ARBA" id="ARBA00022448"/>
    </source>
</evidence>